<feature type="domain" description="C2H2-type" evidence="3">
    <location>
        <begin position="669"/>
        <end position="699"/>
    </location>
</feature>
<sequence length="867" mass="96824">MLGRSLACPRRGTMAPSPPPPRVPASATTIDGLDDGTIGEILLRLPSSASLARAVLACRRWGRIASSVLSGFRDRHPSSPFMGIFVSDGGHESLPRPFFLPACSDVPGSDIDAHRDIAAVTRKGDFTLARLDNGHRWRLRDCRNGVLLLSRDNHSSLWVYSPLSGGQPVPIQPRPDDANVEGEFLAHCLLDGTVPQCGQRLAVDCFRVVSVQQRRHRREFRAVEYDSGTREWKRHPWASPPLGNGKLPKWGLMPMYAASRIFWQYDDASLLVLNTRVMVFSLCHLPWKTISQGYSIGEIEDGTGSVQEKKDGKGYLVCLQGLVGWAAIPRLQVWELDADNALLEFNFKEEVPMIKVLGIPYSTRVCDVCTVTNGLAVLTYRRGPHFVVDLQKMSLLVKFQFSGWGYPYQMSWPPTTNSGSTPPPEDTGIDLDDGSAMIQPVETVISSDNSETTLGHLDEQMPSPSRYGSMAPASASIDAHSCSNSLVVESEIISTTMVRKNNPTDQCQKSSIGQLATTEHKPLNKDASNCPQQGDLPRRPRRKEAAHPMGARTRSSHVVQCRNSSMGRPATTEKPLCKRNNLVRVDNLTDEEPGGQRKKLKTKATSNACPEELVQHIPSPSSCNPTTVHQNNPTVPFGNISMRQKATTQHARTNNAKTNLHVEDGNAMLECNSKGCKRMFTLISTLTRHRREVHKNGKCIPCGRCDMKFTRTENLKSHFEECITRWRPVYSKGALRSFLTSMLGRLMKNLTSMLMMELRRSNATSRAARENIHRCKNKTGIIRYLIRARESNKGEDRGIDGLIPICWRGSIVVCRSLNILFLRSMFAHVISMRLEESLQWSFVYKFHVYQNTSCRSTCSSFLCTYRS</sequence>
<reference evidence="4" key="1">
    <citation type="submission" date="2023-07" db="EMBL/GenBank/DDBJ databases">
        <title>A chromosome-level genome assembly of Lolium multiflorum.</title>
        <authorList>
            <person name="Chen Y."/>
            <person name="Copetti D."/>
            <person name="Kolliker R."/>
            <person name="Studer B."/>
        </authorList>
    </citation>
    <scope>NUCLEOTIDE SEQUENCE</scope>
    <source>
        <strain evidence="4">02402/16</strain>
        <tissue evidence="4">Leaf</tissue>
    </source>
</reference>
<feature type="region of interest" description="Disordered" evidence="2">
    <location>
        <begin position="588"/>
        <end position="608"/>
    </location>
</feature>
<dbReference type="AlphaFoldDB" id="A0AAD8TQU0"/>
<protein>
    <recommendedName>
        <fullName evidence="3">C2H2-type domain-containing protein</fullName>
    </recommendedName>
</protein>
<feature type="compositionally biased region" description="Polar residues" evidence="2">
    <location>
        <begin position="556"/>
        <end position="566"/>
    </location>
</feature>
<organism evidence="4 5">
    <name type="scientific">Lolium multiflorum</name>
    <name type="common">Italian ryegrass</name>
    <name type="synonym">Lolium perenne subsp. multiflorum</name>
    <dbReference type="NCBI Taxonomy" id="4521"/>
    <lineage>
        <taxon>Eukaryota</taxon>
        <taxon>Viridiplantae</taxon>
        <taxon>Streptophyta</taxon>
        <taxon>Embryophyta</taxon>
        <taxon>Tracheophyta</taxon>
        <taxon>Spermatophyta</taxon>
        <taxon>Magnoliopsida</taxon>
        <taxon>Liliopsida</taxon>
        <taxon>Poales</taxon>
        <taxon>Poaceae</taxon>
        <taxon>BOP clade</taxon>
        <taxon>Pooideae</taxon>
        <taxon>Poodae</taxon>
        <taxon>Poeae</taxon>
        <taxon>Poeae Chloroplast Group 2 (Poeae type)</taxon>
        <taxon>Loliodinae</taxon>
        <taxon>Loliinae</taxon>
        <taxon>Lolium</taxon>
    </lineage>
</organism>
<keyword evidence="1" id="KW-0862">Zinc</keyword>
<evidence type="ECO:0000256" key="2">
    <source>
        <dbReference type="SAM" id="MobiDB-lite"/>
    </source>
</evidence>
<evidence type="ECO:0000313" key="4">
    <source>
        <dbReference type="EMBL" id="KAK1692140.1"/>
    </source>
</evidence>
<keyword evidence="5" id="KW-1185">Reference proteome</keyword>
<dbReference type="Gene3D" id="3.30.160.60">
    <property type="entry name" value="Classic Zinc Finger"/>
    <property type="match status" value="1"/>
</dbReference>
<keyword evidence="1" id="KW-0479">Metal-binding</keyword>
<name>A0AAD8TQU0_LOLMU</name>
<dbReference type="Proteomes" id="UP001231189">
    <property type="component" value="Unassembled WGS sequence"/>
</dbReference>
<dbReference type="SUPFAM" id="SSF57667">
    <property type="entry name" value="beta-beta-alpha zinc fingers"/>
    <property type="match status" value="1"/>
</dbReference>
<dbReference type="InterPro" id="IPR036236">
    <property type="entry name" value="Znf_C2H2_sf"/>
</dbReference>
<dbReference type="PROSITE" id="PS00028">
    <property type="entry name" value="ZINC_FINGER_C2H2_1"/>
    <property type="match status" value="1"/>
</dbReference>
<comment type="caution">
    <text evidence="4">The sequence shown here is derived from an EMBL/GenBank/DDBJ whole genome shotgun (WGS) entry which is preliminary data.</text>
</comment>
<dbReference type="PROSITE" id="PS50157">
    <property type="entry name" value="ZINC_FINGER_C2H2_2"/>
    <property type="match status" value="1"/>
</dbReference>
<feature type="region of interest" description="Disordered" evidence="2">
    <location>
        <begin position="1"/>
        <end position="24"/>
    </location>
</feature>
<dbReference type="GO" id="GO:0008270">
    <property type="term" value="F:zinc ion binding"/>
    <property type="evidence" value="ECO:0007669"/>
    <property type="project" value="UniProtKB-KW"/>
</dbReference>
<dbReference type="InterPro" id="IPR013087">
    <property type="entry name" value="Znf_C2H2_type"/>
</dbReference>
<dbReference type="EMBL" id="JAUUTY010000001">
    <property type="protein sequence ID" value="KAK1692140.1"/>
    <property type="molecule type" value="Genomic_DNA"/>
</dbReference>
<evidence type="ECO:0000256" key="1">
    <source>
        <dbReference type="PROSITE-ProRule" id="PRU00042"/>
    </source>
</evidence>
<evidence type="ECO:0000259" key="3">
    <source>
        <dbReference type="PROSITE" id="PS50157"/>
    </source>
</evidence>
<proteinExistence type="predicted"/>
<evidence type="ECO:0000313" key="5">
    <source>
        <dbReference type="Proteomes" id="UP001231189"/>
    </source>
</evidence>
<keyword evidence="1" id="KW-0863">Zinc-finger</keyword>
<accession>A0AAD8TQU0</accession>
<gene>
    <name evidence="4" type="ORF">QYE76_008837</name>
</gene>
<dbReference type="PANTHER" id="PTHR33207">
    <property type="entry name" value="F-BOX DOMAIN CONTAINING PROTEIN-RELATED"/>
    <property type="match status" value="1"/>
</dbReference>
<feature type="region of interest" description="Disordered" evidence="2">
    <location>
        <begin position="518"/>
        <end position="573"/>
    </location>
</feature>